<evidence type="ECO:0000256" key="1">
    <source>
        <dbReference type="ARBA" id="ARBA00010505"/>
    </source>
</evidence>
<comment type="caution">
    <text evidence="11">The sequence shown here is derived from an EMBL/GenBank/DDBJ whole genome shotgun (WGS) entry which is preliminary data.</text>
</comment>
<evidence type="ECO:0000313" key="12">
    <source>
        <dbReference type="Proteomes" id="UP000053317"/>
    </source>
</evidence>
<keyword evidence="2 9" id="KW-0575">Peroxidase</keyword>
<evidence type="ECO:0000256" key="9">
    <source>
        <dbReference type="RuleBase" id="RU366011"/>
    </source>
</evidence>
<dbReference type="OrthoDB" id="195498at2759"/>
<dbReference type="InterPro" id="IPR036249">
    <property type="entry name" value="Thioredoxin-like_sf"/>
</dbReference>
<evidence type="ECO:0000259" key="10">
    <source>
        <dbReference type="PROSITE" id="PS51352"/>
    </source>
</evidence>
<evidence type="ECO:0000256" key="6">
    <source>
        <dbReference type="ARBA" id="ARBA00032824"/>
    </source>
</evidence>
<sequence length="168" mass="18184">MVELKVGDKFPDNVTFTYVPFTEAEAGITVCGFPQPYNASKEWADKKVVIFALPGAFTPTCSATQLPGYIAKEKEIKSKGVDIIAVAAINDAYVMDAWAKANGVKNNDILFLGDEGLNFGKAVGWDLPNGRLARAAMIIDHGKITYHALEPHQQKVTNSGAEAILEQL</sequence>
<evidence type="ECO:0000256" key="8">
    <source>
        <dbReference type="PIRSR" id="PIRSR637944-1"/>
    </source>
</evidence>
<keyword evidence="5 9" id="KW-0676">Redox-active center</keyword>
<keyword evidence="3 9" id="KW-0049">Antioxidant</keyword>
<dbReference type="SUPFAM" id="SSF52833">
    <property type="entry name" value="Thioredoxin-like"/>
    <property type="match status" value="1"/>
</dbReference>
<accession>A0A0G2GCW5</accession>
<dbReference type="EMBL" id="LCWF01000201">
    <property type="protein sequence ID" value="KKY14915.1"/>
    <property type="molecule type" value="Genomic_DNA"/>
</dbReference>
<dbReference type="GO" id="GO:0005777">
    <property type="term" value="C:peroxisome"/>
    <property type="evidence" value="ECO:0007669"/>
    <property type="project" value="TreeGrafter"/>
</dbReference>
<dbReference type="InterPro" id="IPR013766">
    <property type="entry name" value="Thioredoxin_domain"/>
</dbReference>
<dbReference type="Gene3D" id="3.40.30.10">
    <property type="entry name" value="Glutaredoxin"/>
    <property type="match status" value="1"/>
</dbReference>
<dbReference type="Proteomes" id="UP000053317">
    <property type="component" value="Unassembled WGS sequence"/>
</dbReference>
<dbReference type="GO" id="GO:0034599">
    <property type="term" value="P:cellular response to oxidative stress"/>
    <property type="evidence" value="ECO:0007669"/>
    <property type="project" value="EnsemblFungi"/>
</dbReference>
<dbReference type="PANTHER" id="PTHR10430">
    <property type="entry name" value="PEROXIREDOXIN"/>
    <property type="match status" value="1"/>
</dbReference>
<feature type="active site" description="Cysteine sulfenic acid (-SOH) intermediate" evidence="8">
    <location>
        <position position="61"/>
    </location>
</feature>
<dbReference type="GO" id="GO:0045454">
    <property type="term" value="P:cell redox homeostasis"/>
    <property type="evidence" value="ECO:0007669"/>
    <property type="project" value="EnsemblFungi"/>
</dbReference>
<gene>
    <name evidence="11" type="ORF">UCRPC4_g06570</name>
</gene>
<evidence type="ECO:0000313" key="11">
    <source>
        <dbReference type="EMBL" id="KKY14915.1"/>
    </source>
</evidence>
<keyword evidence="12" id="KW-1185">Reference proteome</keyword>
<dbReference type="GO" id="GO:0010038">
    <property type="term" value="P:response to metal ion"/>
    <property type="evidence" value="ECO:0007669"/>
    <property type="project" value="EnsemblFungi"/>
</dbReference>
<dbReference type="FunFam" id="3.40.30.10:FF:000020">
    <property type="entry name" value="Peroxiredoxin"/>
    <property type="match status" value="1"/>
</dbReference>
<evidence type="ECO:0000256" key="2">
    <source>
        <dbReference type="ARBA" id="ARBA00022559"/>
    </source>
</evidence>
<dbReference type="PROSITE" id="PS51352">
    <property type="entry name" value="THIOREDOXIN_2"/>
    <property type="match status" value="1"/>
</dbReference>
<dbReference type="GO" id="GO:0005739">
    <property type="term" value="C:mitochondrion"/>
    <property type="evidence" value="ECO:0007669"/>
    <property type="project" value="TreeGrafter"/>
</dbReference>
<dbReference type="AlphaFoldDB" id="A0A0G2GCW5"/>
<evidence type="ECO:0000256" key="5">
    <source>
        <dbReference type="ARBA" id="ARBA00023284"/>
    </source>
</evidence>
<name>A0A0G2GCW5_PHACM</name>
<dbReference type="InterPro" id="IPR037944">
    <property type="entry name" value="PRX5-like"/>
</dbReference>
<dbReference type="CDD" id="cd03013">
    <property type="entry name" value="PRX5_like"/>
    <property type="match status" value="1"/>
</dbReference>
<protein>
    <recommendedName>
        <fullName evidence="6">Thioredoxin peroxidase</fullName>
    </recommendedName>
    <alternativeName>
        <fullName evidence="7">Thioredoxin-dependent peroxiredoxin</fullName>
    </alternativeName>
</protein>
<evidence type="ECO:0000256" key="7">
    <source>
        <dbReference type="ARBA" id="ARBA00079296"/>
    </source>
</evidence>
<dbReference type="PANTHER" id="PTHR10430:SF16">
    <property type="entry name" value="PEROXIREDOXIN-5, MITOCHONDRIAL"/>
    <property type="match status" value="1"/>
</dbReference>
<comment type="similarity">
    <text evidence="1 9">Belongs to the peroxiredoxin family. Prx5 subfamily.</text>
</comment>
<proteinExistence type="inferred from homology"/>
<dbReference type="GO" id="GO:0008379">
    <property type="term" value="F:thioredoxin peroxidase activity"/>
    <property type="evidence" value="ECO:0007669"/>
    <property type="project" value="EnsemblFungi"/>
</dbReference>
<dbReference type="InterPro" id="IPR013740">
    <property type="entry name" value="Redoxin"/>
</dbReference>
<dbReference type="Pfam" id="PF08534">
    <property type="entry name" value="Redoxin"/>
    <property type="match status" value="1"/>
</dbReference>
<evidence type="ECO:0000256" key="3">
    <source>
        <dbReference type="ARBA" id="ARBA00022862"/>
    </source>
</evidence>
<dbReference type="GO" id="GO:0042744">
    <property type="term" value="P:hydrogen peroxide catabolic process"/>
    <property type="evidence" value="ECO:0007669"/>
    <property type="project" value="TreeGrafter"/>
</dbReference>
<evidence type="ECO:0000256" key="4">
    <source>
        <dbReference type="ARBA" id="ARBA00023002"/>
    </source>
</evidence>
<comment type="function">
    <text evidence="9">Thiol-specific peroxidase that catalyzes the reduction of hydrogen peroxide and organic hydroperoxides to water and alcohols, respectively. Plays a role in cell protection against oxidative stress by detoxifying peroxides.</text>
</comment>
<reference evidence="11 12" key="2">
    <citation type="submission" date="2015-05" db="EMBL/GenBank/DDBJ databases">
        <authorList>
            <person name="Morales-Cruz A."/>
            <person name="Amrine K.C."/>
            <person name="Cantu D."/>
        </authorList>
    </citation>
    <scope>NUCLEOTIDE SEQUENCE [LARGE SCALE GENOMIC DNA]</scope>
    <source>
        <strain evidence="11">UCRPC4</strain>
    </source>
</reference>
<keyword evidence="4 9" id="KW-0560">Oxidoreductase</keyword>
<feature type="domain" description="Thioredoxin" evidence="10">
    <location>
        <begin position="4"/>
        <end position="168"/>
    </location>
</feature>
<organism evidence="11 12">
    <name type="scientific">Phaeomoniella chlamydospora</name>
    <name type="common">Phaeoacremonium chlamydosporum</name>
    <dbReference type="NCBI Taxonomy" id="158046"/>
    <lineage>
        <taxon>Eukaryota</taxon>
        <taxon>Fungi</taxon>
        <taxon>Dikarya</taxon>
        <taxon>Ascomycota</taxon>
        <taxon>Pezizomycotina</taxon>
        <taxon>Eurotiomycetes</taxon>
        <taxon>Chaetothyriomycetidae</taxon>
        <taxon>Phaeomoniellales</taxon>
        <taxon>Phaeomoniellaceae</taxon>
        <taxon>Phaeomoniella</taxon>
    </lineage>
</organism>
<reference evidence="11 12" key="1">
    <citation type="submission" date="2015-05" db="EMBL/GenBank/DDBJ databases">
        <title>Distinctive expansion of gene families associated with plant cell wall degradation and secondary metabolism in the genomes of grapevine trunk pathogens.</title>
        <authorList>
            <person name="Lawrence D.P."/>
            <person name="Travadon R."/>
            <person name="Rolshausen P.E."/>
            <person name="Baumgartner K."/>
        </authorList>
    </citation>
    <scope>NUCLEOTIDE SEQUENCE [LARGE SCALE GENOMIC DNA]</scope>
    <source>
        <strain evidence="11">UCRPC4</strain>
    </source>
</reference>